<evidence type="ECO:0000313" key="3">
    <source>
        <dbReference type="Proteomes" id="UP000694700"/>
    </source>
</evidence>
<evidence type="ECO:0000313" key="2">
    <source>
        <dbReference type="Ensembl" id="ENSCCRP00015101950.1"/>
    </source>
</evidence>
<dbReference type="InterPro" id="IPR026697">
    <property type="entry name" value="DNAAF6"/>
</dbReference>
<dbReference type="GO" id="GO:0070286">
    <property type="term" value="P:axonemal dynein complex assembly"/>
    <property type="evidence" value="ECO:0007669"/>
    <property type="project" value="InterPro"/>
</dbReference>
<organism evidence="2 3">
    <name type="scientific">Cyprinus carpio</name>
    <name type="common">Common carp</name>
    <dbReference type="NCBI Taxonomy" id="7962"/>
    <lineage>
        <taxon>Eukaryota</taxon>
        <taxon>Metazoa</taxon>
        <taxon>Chordata</taxon>
        <taxon>Craniata</taxon>
        <taxon>Vertebrata</taxon>
        <taxon>Euteleostomi</taxon>
        <taxon>Actinopterygii</taxon>
        <taxon>Neopterygii</taxon>
        <taxon>Teleostei</taxon>
        <taxon>Ostariophysi</taxon>
        <taxon>Cypriniformes</taxon>
        <taxon>Cyprinidae</taxon>
        <taxon>Cyprininae</taxon>
        <taxon>Cyprinus</taxon>
    </lineage>
</organism>
<reference evidence="2" key="1">
    <citation type="submission" date="2025-08" db="UniProtKB">
        <authorList>
            <consortium name="Ensembl"/>
        </authorList>
    </citation>
    <scope>IDENTIFICATION</scope>
</reference>
<keyword evidence="1" id="KW-0472">Membrane</keyword>
<accession>A0A8C2A919</accession>
<dbReference type="AlphaFoldDB" id="A0A8C2A919"/>
<dbReference type="Proteomes" id="UP000694700">
    <property type="component" value="Unplaced"/>
</dbReference>
<dbReference type="GO" id="GO:0005737">
    <property type="term" value="C:cytoplasm"/>
    <property type="evidence" value="ECO:0007669"/>
    <property type="project" value="TreeGrafter"/>
</dbReference>
<name>A0A8C2A919_CYPCA</name>
<dbReference type="GO" id="GO:0030317">
    <property type="term" value="P:flagellated sperm motility"/>
    <property type="evidence" value="ECO:0007669"/>
    <property type="project" value="TreeGrafter"/>
</dbReference>
<evidence type="ECO:0000256" key="1">
    <source>
        <dbReference type="SAM" id="Phobius"/>
    </source>
</evidence>
<sequence>MEGLASVHDLQTLSFLCNFFEFHILFISLFPLGSTAYVKKYRKNIWDEDEGTEEAHFDDLTDPRPQPEYEIVLKQSVGTEDLFLGLSRKDPSSMCCDSMVVLLIPRSLNLKHQYSIPISIILLSPVKKSSCLNQERNMHRSNTVYKQKQFLTNMLVAFDLRGQ</sequence>
<dbReference type="GO" id="GO:0051087">
    <property type="term" value="F:protein-folding chaperone binding"/>
    <property type="evidence" value="ECO:0007669"/>
    <property type="project" value="InterPro"/>
</dbReference>
<dbReference type="PANTHER" id="PTHR21083:SF0">
    <property type="entry name" value="DYNEIN AXONEMAL ASSEMBLY FACTOR 6"/>
    <property type="match status" value="1"/>
</dbReference>
<dbReference type="PANTHER" id="PTHR21083">
    <property type="entry name" value="TWISTER"/>
    <property type="match status" value="1"/>
</dbReference>
<dbReference type="Ensembl" id="ENSCCRT00015105253.1">
    <property type="protein sequence ID" value="ENSCCRP00015101950.1"/>
    <property type="gene ID" value="ENSCCRG00015040854.1"/>
</dbReference>
<feature type="transmembrane region" description="Helical" evidence="1">
    <location>
        <begin position="12"/>
        <end position="33"/>
    </location>
</feature>
<protein>
    <submittedName>
        <fullName evidence="2">PIH1 domain containing 3</fullName>
    </submittedName>
</protein>
<dbReference type="GO" id="GO:0045505">
    <property type="term" value="F:dynein intermediate chain binding"/>
    <property type="evidence" value="ECO:0007669"/>
    <property type="project" value="TreeGrafter"/>
</dbReference>
<keyword evidence="1" id="KW-1133">Transmembrane helix</keyword>
<keyword evidence="1" id="KW-0812">Transmembrane</keyword>
<proteinExistence type="predicted"/>